<evidence type="ECO:0000313" key="4">
    <source>
        <dbReference type="Proteomes" id="UP000642938"/>
    </source>
</evidence>
<evidence type="ECO:0000313" key="2">
    <source>
        <dbReference type="EMBL" id="MBB4107706.1"/>
    </source>
</evidence>
<reference evidence="2 3" key="3">
    <citation type="submission" date="2020-08" db="EMBL/GenBank/DDBJ databases">
        <title>Genomic Encyclopedia of Type Strains, Phase IV (KMG-IV): sequencing the most valuable type-strain genomes for metagenomic binning, comparative biology and taxonomic classification.</title>
        <authorList>
            <person name="Goeker M."/>
        </authorList>
    </citation>
    <scope>NUCLEOTIDE SEQUENCE [LARGE SCALE GENOMIC DNA]</scope>
    <source>
        <strain evidence="2 3">DSM 100774</strain>
    </source>
</reference>
<evidence type="ECO:0000313" key="3">
    <source>
        <dbReference type="Proteomes" id="UP000532273"/>
    </source>
</evidence>
<dbReference type="RefSeq" id="WP_183762153.1">
    <property type="nucleotide sequence ID" value="NZ_BMHZ01000001.1"/>
</dbReference>
<organism evidence="2 3">
    <name type="scientific">Pedobacter zeae</name>
    <dbReference type="NCBI Taxonomy" id="1737356"/>
    <lineage>
        <taxon>Bacteria</taxon>
        <taxon>Pseudomonadati</taxon>
        <taxon>Bacteroidota</taxon>
        <taxon>Sphingobacteriia</taxon>
        <taxon>Sphingobacteriales</taxon>
        <taxon>Sphingobacteriaceae</taxon>
        <taxon>Pedobacter</taxon>
    </lineage>
</organism>
<accession>A0A7W6P669</accession>
<reference evidence="1" key="4">
    <citation type="submission" date="2024-05" db="EMBL/GenBank/DDBJ databases">
        <authorList>
            <person name="Sun Q."/>
            <person name="Zhou Y."/>
        </authorList>
    </citation>
    <scope>NUCLEOTIDE SEQUENCE</scope>
    <source>
        <strain evidence="1">CGMCC 1.15287</strain>
    </source>
</reference>
<reference evidence="1" key="1">
    <citation type="journal article" date="2014" name="Int. J. Syst. Evol. Microbiol.">
        <title>Complete genome of a new Firmicutes species belonging to the dominant human colonic microbiota ('Ruminococcus bicirculans') reveals two chromosomes and a selective capacity to utilize plant glucans.</title>
        <authorList>
            <consortium name="NISC Comparative Sequencing Program"/>
            <person name="Wegmann U."/>
            <person name="Louis P."/>
            <person name="Goesmann A."/>
            <person name="Henrissat B."/>
            <person name="Duncan S.H."/>
            <person name="Flint H.J."/>
        </authorList>
    </citation>
    <scope>NUCLEOTIDE SEQUENCE</scope>
    <source>
        <strain evidence="1">CGMCC 1.15287</strain>
    </source>
</reference>
<evidence type="ECO:0000313" key="1">
    <source>
        <dbReference type="EMBL" id="GGG97604.1"/>
    </source>
</evidence>
<protein>
    <submittedName>
        <fullName evidence="2">Uncharacterized protein</fullName>
    </submittedName>
</protein>
<name>A0A7W6P669_9SPHI</name>
<dbReference type="AlphaFoldDB" id="A0A7W6P669"/>
<dbReference type="EMBL" id="JACIEF010000002">
    <property type="protein sequence ID" value="MBB4107706.1"/>
    <property type="molecule type" value="Genomic_DNA"/>
</dbReference>
<gene>
    <name evidence="1" type="ORF">GCM10007422_09460</name>
    <name evidence="2" type="ORF">GGQ60_001687</name>
</gene>
<comment type="caution">
    <text evidence="2">The sequence shown here is derived from an EMBL/GenBank/DDBJ whole genome shotgun (WGS) entry which is preliminary data.</text>
</comment>
<dbReference type="Proteomes" id="UP000642938">
    <property type="component" value="Unassembled WGS sequence"/>
</dbReference>
<reference evidence="4" key="2">
    <citation type="journal article" date="2019" name="Int. J. Syst. Evol. Microbiol.">
        <title>The Global Catalogue of Microorganisms (GCM) 10K type strain sequencing project: providing services to taxonomists for standard genome sequencing and annotation.</title>
        <authorList>
            <consortium name="The Broad Institute Genomics Platform"/>
            <consortium name="The Broad Institute Genome Sequencing Center for Infectious Disease"/>
            <person name="Wu L."/>
            <person name="Ma J."/>
        </authorList>
    </citation>
    <scope>NUCLEOTIDE SEQUENCE [LARGE SCALE GENOMIC DNA]</scope>
    <source>
        <strain evidence="4">CGMCC 1.15287</strain>
    </source>
</reference>
<dbReference type="Proteomes" id="UP000532273">
    <property type="component" value="Unassembled WGS sequence"/>
</dbReference>
<sequence>MSVHIVDLREKSRKSISVKKNADQFVTHEEVQVGCLLRIADSMELMAKDRIELERQNKFLNQLASDRAKEIETLKKAVASYKGKFRKANSLLREMEAKCI</sequence>
<proteinExistence type="predicted"/>
<dbReference type="EMBL" id="BMHZ01000001">
    <property type="protein sequence ID" value="GGG97604.1"/>
    <property type="molecule type" value="Genomic_DNA"/>
</dbReference>
<keyword evidence="4" id="KW-1185">Reference proteome</keyword>